<dbReference type="PANTHER" id="PTHR10359:SF18">
    <property type="entry name" value="ENDONUCLEASE III"/>
    <property type="match status" value="1"/>
</dbReference>
<keyword evidence="11 12" id="KW-0326">Glycosidase</keyword>
<feature type="binding site" evidence="12">
    <location>
        <position position="218"/>
    </location>
    <ligand>
        <name>[4Fe-4S] cluster</name>
        <dbReference type="ChEBI" id="CHEBI:49883"/>
    </ligand>
</feature>
<evidence type="ECO:0000259" key="14">
    <source>
        <dbReference type="SMART" id="SM00478"/>
    </source>
</evidence>
<comment type="cofactor">
    <cofactor evidence="12">
        <name>[4Fe-4S] cluster</name>
        <dbReference type="ChEBI" id="CHEBI:49883"/>
    </cofactor>
    <text evidence="12">Binds 1 [4Fe-4S] cluster.</text>
</comment>
<keyword evidence="16" id="KW-1185">Reference proteome</keyword>
<dbReference type="InterPro" id="IPR004035">
    <property type="entry name" value="Endouclease-III_FeS-bd_BS"/>
</dbReference>
<comment type="function">
    <text evidence="12">DNA repair enzyme that has both DNA N-glycosylase activity and AP-lyase activity. The DNA N-glycosylase activity releases various damaged pyrimidines from DNA by cleaving the N-glycosidic bond, leaving an AP (apurinic/apyrimidinic) site. The AP-lyase activity cleaves the phosphodiester bond 3' to the AP site by a beta-elimination, leaving a 3'-terminal unsaturated sugar and a product with a terminal 5'-phosphate.</text>
</comment>
<dbReference type="Pfam" id="PF10576">
    <property type="entry name" value="EndIII_4Fe-2S"/>
    <property type="match status" value="1"/>
</dbReference>
<dbReference type="GO" id="GO:0140078">
    <property type="term" value="F:class I DNA-(apurinic or apyrimidinic site) endonuclease activity"/>
    <property type="evidence" value="ECO:0007669"/>
    <property type="project" value="UniProtKB-EC"/>
</dbReference>
<evidence type="ECO:0000256" key="8">
    <source>
        <dbReference type="ARBA" id="ARBA00023125"/>
    </source>
</evidence>
<sequence>MSTSTGTKSKGGAKRPRAISRAEKERAIEVIARLDREMPDAKIELDFANDLELLVAVMLSAQCTDAMVNRCTPSLFAAFRTAADYAAAQPEDLHPHISRCGLYRNKAKNIVAAMQRIEADFGGELPRTREALEELPGVGRKTAGVVAVYAFGGQAFPVDTHVGRLARRLGFTKQSDPDKVEEEMQRTLPPELWGKGHQLLVWHGRRCCDARKPACSRCVVADLCPKRGVDAET</sequence>
<comment type="similarity">
    <text evidence="1 12">Belongs to the Nth/MutY family.</text>
</comment>
<dbReference type="InterPro" id="IPR011257">
    <property type="entry name" value="DNA_glycosylase"/>
</dbReference>
<feature type="binding site" evidence="12">
    <location>
        <position position="224"/>
    </location>
    <ligand>
        <name>[4Fe-4S] cluster</name>
        <dbReference type="ChEBI" id="CHEBI:49883"/>
    </ligand>
</feature>
<dbReference type="Gene3D" id="1.10.340.30">
    <property type="entry name" value="Hypothetical protein, domain 2"/>
    <property type="match status" value="1"/>
</dbReference>
<keyword evidence="8 12" id="KW-0238">DNA-binding</keyword>
<evidence type="ECO:0000256" key="5">
    <source>
        <dbReference type="ARBA" id="ARBA00022801"/>
    </source>
</evidence>
<keyword evidence="5 12" id="KW-0378">Hydrolase</keyword>
<evidence type="ECO:0000256" key="11">
    <source>
        <dbReference type="ARBA" id="ARBA00023295"/>
    </source>
</evidence>
<dbReference type="InterPro" id="IPR004036">
    <property type="entry name" value="Endonuclease-III-like_CS2"/>
</dbReference>
<dbReference type="RefSeq" id="WP_050726057.1">
    <property type="nucleotide sequence ID" value="NZ_CP012332.1"/>
</dbReference>
<reference evidence="15 16" key="1">
    <citation type="submission" date="2015-08" db="EMBL/GenBank/DDBJ databases">
        <authorList>
            <person name="Babu N.S."/>
            <person name="Beckwith C.J."/>
            <person name="Beseler K.G."/>
            <person name="Brison A."/>
            <person name="Carone J.V."/>
            <person name="Caskin T.P."/>
            <person name="Diamond M."/>
            <person name="Durham M.E."/>
            <person name="Foxe J.M."/>
            <person name="Go M."/>
            <person name="Henderson B.A."/>
            <person name="Jones I.B."/>
            <person name="McGettigan J.A."/>
            <person name="Micheletti S.J."/>
            <person name="Nasrallah M.E."/>
            <person name="Ortiz D."/>
            <person name="Piller C.R."/>
            <person name="Privatt S.R."/>
            <person name="Schneider S.L."/>
            <person name="Sharp S."/>
            <person name="Smith T.C."/>
            <person name="Stanton J.D."/>
            <person name="Ullery H.E."/>
            <person name="Wilson R.J."/>
            <person name="Serrano M.G."/>
            <person name="Buck G."/>
            <person name="Lee V."/>
            <person name="Wang Y."/>
            <person name="Carvalho R."/>
            <person name="Voegtly L."/>
            <person name="Shi R."/>
            <person name="Duckworth R."/>
            <person name="Johnson A."/>
            <person name="Loviza R."/>
            <person name="Walstead R."/>
            <person name="Shah Z."/>
            <person name="Kiflezghi M."/>
            <person name="Wade K."/>
            <person name="Ball S.L."/>
            <person name="Bradley K.W."/>
            <person name="Asai D.J."/>
            <person name="Bowman C.A."/>
            <person name="Russell D.A."/>
            <person name="Pope W.H."/>
            <person name="Jacobs-Sera D."/>
            <person name="Hendrix R.W."/>
            <person name="Hatfull G.F."/>
        </authorList>
    </citation>
    <scope>NUCLEOTIDE SEQUENCE [LARGE SCALE GENOMIC DNA]</scope>
    <source>
        <strain evidence="15 16">DSM 27710</strain>
    </source>
</reference>
<evidence type="ECO:0000313" key="16">
    <source>
        <dbReference type="Proteomes" id="UP000055590"/>
    </source>
</evidence>
<dbReference type="PROSITE" id="PS00764">
    <property type="entry name" value="ENDONUCLEASE_III_1"/>
    <property type="match status" value="1"/>
</dbReference>
<dbReference type="Proteomes" id="UP000055590">
    <property type="component" value="Chromosome"/>
</dbReference>
<dbReference type="SMART" id="SM00478">
    <property type="entry name" value="ENDO3c"/>
    <property type="match status" value="1"/>
</dbReference>
<dbReference type="InterPro" id="IPR005759">
    <property type="entry name" value="Nth"/>
</dbReference>
<keyword evidence="6 12" id="KW-0408">Iron</keyword>
<evidence type="ECO:0000256" key="4">
    <source>
        <dbReference type="ARBA" id="ARBA00022763"/>
    </source>
</evidence>
<keyword evidence="10 12" id="KW-0456">Lyase</keyword>
<dbReference type="Gene3D" id="1.10.1670.10">
    <property type="entry name" value="Helix-hairpin-Helix base-excision DNA repair enzymes (C-terminal)"/>
    <property type="match status" value="1"/>
</dbReference>
<dbReference type="Pfam" id="PF00730">
    <property type="entry name" value="HhH-GPD"/>
    <property type="match status" value="1"/>
</dbReference>
<evidence type="ECO:0000256" key="9">
    <source>
        <dbReference type="ARBA" id="ARBA00023204"/>
    </source>
</evidence>
<dbReference type="AlphaFoldDB" id="A0A0K1PE69"/>
<dbReference type="EC" id="4.2.99.18" evidence="12"/>
<evidence type="ECO:0000256" key="10">
    <source>
        <dbReference type="ARBA" id="ARBA00023239"/>
    </source>
</evidence>
<gene>
    <name evidence="12" type="primary">nth</name>
    <name evidence="15" type="ORF">AKJ08_2179</name>
</gene>
<dbReference type="KEGG" id="vin:AKJ08_2179"/>
<dbReference type="InterPro" id="IPR003651">
    <property type="entry name" value="Endonuclease3_FeS-loop_motif"/>
</dbReference>
<evidence type="ECO:0000256" key="1">
    <source>
        <dbReference type="ARBA" id="ARBA00008343"/>
    </source>
</evidence>
<keyword evidence="9 12" id="KW-0234">DNA repair</keyword>
<dbReference type="GO" id="GO:0006285">
    <property type="term" value="P:base-excision repair, AP site formation"/>
    <property type="evidence" value="ECO:0007669"/>
    <property type="project" value="TreeGrafter"/>
</dbReference>
<dbReference type="PIRSF" id="PIRSF001435">
    <property type="entry name" value="Nth"/>
    <property type="match status" value="1"/>
</dbReference>
<proteinExistence type="inferred from homology"/>
<feature type="binding site" evidence="12">
    <location>
        <position position="208"/>
    </location>
    <ligand>
        <name>[4Fe-4S] cluster</name>
        <dbReference type="ChEBI" id="CHEBI:49883"/>
    </ligand>
</feature>
<dbReference type="InterPro" id="IPR023170">
    <property type="entry name" value="HhH_base_excis_C"/>
</dbReference>
<dbReference type="OrthoDB" id="9800977at2"/>
<dbReference type="GO" id="GO:0003677">
    <property type="term" value="F:DNA binding"/>
    <property type="evidence" value="ECO:0007669"/>
    <property type="project" value="UniProtKB-UniRule"/>
</dbReference>
<dbReference type="GO" id="GO:0046872">
    <property type="term" value="F:metal ion binding"/>
    <property type="evidence" value="ECO:0007669"/>
    <property type="project" value="UniProtKB-KW"/>
</dbReference>
<evidence type="ECO:0000313" key="15">
    <source>
        <dbReference type="EMBL" id="AKU91792.1"/>
    </source>
</evidence>
<organism evidence="15 16">
    <name type="scientific">Vulgatibacter incomptus</name>
    <dbReference type="NCBI Taxonomy" id="1391653"/>
    <lineage>
        <taxon>Bacteria</taxon>
        <taxon>Pseudomonadati</taxon>
        <taxon>Myxococcota</taxon>
        <taxon>Myxococcia</taxon>
        <taxon>Myxococcales</taxon>
        <taxon>Cystobacterineae</taxon>
        <taxon>Vulgatibacteraceae</taxon>
        <taxon>Vulgatibacter</taxon>
    </lineage>
</organism>
<dbReference type="HAMAP" id="MF_00942">
    <property type="entry name" value="Nth"/>
    <property type="match status" value="1"/>
</dbReference>
<dbReference type="STRING" id="1391653.AKJ08_2179"/>
<accession>A0A0K1PE69</accession>
<dbReference type="FunFam" id="1.10.1670.10:FF:000001">
    <property type="entry name" value="Endonuclease III"/>
    <property type="match status" value="1"/>
</dbReference>
<dbReference type="SUPFAM" id="SSF48150">
    <property type="entry name" value="DNA-glycosylase"/>
    <property type="match status" value="1"/>
</dbReference>
<evidence type="ECO:0000256" key="6">
    <source>
        <dbReference type="ARBA" id="ARBA00023004"/>
    </source>
</evidence>
<evidence type="ECO:0000256" key="13">
    <source>
        <dbReference type="SAM" id="MobiDB-lite"/>
    </source>
</evidence>
<protein>
    <recommendedName>
        <fullName evidence="12">Endonuclease III</fullName>
        <ecNumber evidence="12">4.2.99.18</ecNumber>
    </recommendedName>
    <alternativeName>
        <fullName evidence="12">DNA-(apurinic or apyrimidinic site) lyase</fullName>
    </alternativeName>
</protein>
<evidence type="ECO:0000256" key="7">
    <source>
        <dbReference type="ARBA" id="ARBA00023014"/>
    </source>
</evidence>
<dbReference type="FunFam" id="1.10.340.30:FF:000001">
    <property type="entry name" value="Endonuclease III"/>
    <property type="match status" value="1"/>
</dbReference>
<feature type="domain" description="HhH-GPD" evidence="14">
    <location>
        <begin position="59"/>
        <end position="206"/>
    </location>
</feature>
<dbReference type="PROSITE" id="PS01155">
    <property type="entry name" value="ENDONUCLEASE_III_2"/>
    <property type="match status" value="1"/>
</dbReference>
<keyword evidence="2 12" id="KW-0004">4Fe-4S</keyword>
<dbReference type="InterPro" id="IPR000445">
    <property type="entry name" value="HhH_motif"/>
</dbReference>
<dbReference type="PATRIC" id="fig|1391653.3.peg.2277"/>
<evidence type="ECO:0000256" key="12">
    <source>
        <dbReference type="HAMAP-Rule" id="MF_00942"/>
    </source>
</evidence>
<name>A0A0K1PE69_9BACT</name>
<dbReference type="Pfam" id="PF00633">
    <property type="entry name" value="HHH"/>
    <property type="match status" value="1"/>
</dbReference>
<keyword evidence="15" id="KW-0255">Endonuclease</keyword>
<dbReference type="PANTHER" id="PTHR10359">
    <property type="entry name" value="A/G-SPECIFIC ADENINE GLYCOSYLASE/ENDONUCLEASE III"/>
    <property type="match status" value="1"/>
</dbReference>
<comment type="catalytic activity">
    <reaction evidence="12">
        <text>2'-deoxyribonucleotide-(2'-deoxyribose 5'-phosphate)-2'-deoxyribonucleotide-DNA = a 3'-end 2'-deoxyribonucleotide-(2,3-dehydro-2,3-deoxyribose 5'-phosphate)-DNA + a 5'-end 5'-phospho-2'-deoxyribonucleoside-DNA + H(+)</text>
        <dbReference type="Rhea" id="RHEA:66592"/>
        <dbReference type="Rhea" id="RHEA-COMP:13180"/>
        <dbReference type="Rhea" id="RHEA-COMP:16897"/>
        <dbReference type="Rhea" id="RHEA-COMP:17067"/>
        <dbReference type="ChEBI" id="CHEBI:15378"/>
        <dbReference type="ChEBI" id="CHEBI:136412"/>
        <dbReference type="ChEBI" id="CHEBI:157695"/>
        <dbReference type="ChEBI" id="CHEBI:167181"/>
        <dbReference type="EC" id="4.2.99.18"/>
    </reaction>
</comment>
<dbReference type="GO" id="GO:0019104">
    <property type="term" value="F:DNA N-glycosylase activity"/>
    <property type="evidence" value="ECO:0007669"/>
    <property type="project" value="UniProtKB-UniRule"/>
</dbReference>
<keyword evidence="15" id="KW-0540">Nuclease</keyword>
<dbReference type="GO" id="GO:0051539">
    <property type="term" value="F:4 iron, 4 sulfur cluster binding"/>
    <property type="evidence" value="ECO:0007669"/>
    <property type="project" value="UniProtKB-UniRule"/>
</dbReference>
<feature type="region of interest" description="Disordered" evidence="13">
    <location>
        <begin position="1"/>
        <end position="21"/>
    </location>
</feature>
<evidence type="ECO:0000256" key="2">
    <source>
        <dbReference type="ARBA" id="ARBA00022485"/>
    </source>
</evidence>
<keyword evidence="4 12" id="KW-0227">DNA damage</keyword>
<evidence type="ECO:0000256" key="3">
    <source>
        <dbReference type="ARBA" id="ARBA00022723"/>
    </source>
</evidence>
<dbReference type="EMBL" id="CP012332">
    <property type="protein sequence ID" value="AKU91792.1"/>
    <property type="molecule type" value="Genomic_DNA"/>
</dbReference>
<keyword evidence="7 12" id="KW-0411">Iron-sulfur</keyword>
<feature type="binding site" evidence="12">
    <location>
        <position position="215"/>
    </location>
    <ligand>
        <name>[4Fe-4S] cluster</name>
        <dbReference type="ChEBI" id="CHEBI:49883"/>
    </ligand>
</feature>
<keyword evidence="3 12" id="KW-0479">Metal-binding</keyword>
<dbReference type="InterPro" id="IPR003265">
    <property type="entry name" value="HhH-GPD_domain"/>
</dbReference>
<dbReference type="NCBIfam" id="TIGR01083">
    <property type="entry name" value="nth"/>
    <property type="match status" value="1"/>
</dbReference>
<dbReference type="CDD" id="cd00056">
    <property type="entry name" value="ENDO3c"/>
    <property type="match status" value="1"/>
</dbReference>